<feature type="transmembrane region" description="Helical" evidence="6">
    <location>
        <begin position="179"/>
        <end position="197"/>
    </location>
</feature>
<dbReference type="InterPro" id="IPR005343">
    <property type="entry name" value="Noc2"/>
</dbReference>
<dbReference type="PANTHER" id="PTHR12687">
    <property type="entry name" value="NUCLEOLAR COMPLEX 2 AND RAD4-RELATED"/>
    <property type="match status" value="1"/>
</dbReference>
<evidence type="ECO:0000256" key="4">
    <source>
        <dbReference type="SAM" id="Coils"/>
    </source>
</evidence>
<reference evidence="7" key="1">
    <citation type="submission" date="2015-04" db="EMBL/GenBank/DDBJ databases">
        <authorList>
            <consortium name="Pathogen Informatics"/>
        </authorList>
    </citation>
    <scope>NUCLEOTIDE SEQUENCE [LARGE SCALE GENOMIC DNA]</scope>
    <source>
        <strain evidence="7">8A</strain>
    </source>
</reference>
<feature type="region of interest" description="Disordered" evidence="5">
    <location>
        <begin position="1"/>
        <end position="36"/>
    </location>
</feature>
<keyword evidence="6" id="KW-0472">Membrane</keyword>
<dbReference type="PANTHER" id="PTHR12687:SF4">
    <property type="entry name" value="NUCLEOLAR COMPLEX PROTEIN 2 HOMOLOG"/>
    <property type="match status" value="1"/>
</dbReference>
<name>A0A1J1GRF0_PLAGA</name>
<comment type="similarity">
    <text evidence="2">Belongs to the NOC2 family.</text>
</comment>
<evidence type="ECO:0008006" key="9">
    <source>
        <dbReference type="Google" id="ProtNLM"/>
    </source>
</evidence>
<organism evidence="7 8">
    <name type="scientific">Plasmodium gallinaceum</name>
    <dbReference type="NCBI Taxonomy" id="5849"/>
    <lineage>
        <taxon>Eukaryota</taxon>
        <taxon>Sar</taxon>
        <taxon>Alveolata</taxon>
        <taxon>Apicomplexa</taxon>
        <taxon>Aconoidasida</taxon>
        <taxon>Haemosporida</taxon>
        <taxon>Plasmodiidae</taxon>
        <taxon>Plasmodium</taxon>
        <taxon>Plasmodium (Haemamoeba)</taxon>
    </lineage>
</organism>
<evidence type="ECO:0000256" key="1">
    <source>
        <dbReference type="ARBA" id="ARBA00004123"/>
    </source>
</evidence>
<feature type="compositionally biased region" description="Basic and acidic residues" evidence="5">
    <location>
        <begin position="7"/>
        <end position="18"/>
    </location>
</feature>
<proteinExistence type="inferred from homology"/>
<dbReference type="VEuPathDB" id="PlasmoDB:PGAL8A_00251300"/>
<dbReference type="GO" id="GO:0030691">
    <property type="term" value="C:Noc2p-Noc3p complex"/>
    <property type="evidence" value="ECO:0007669"/>
    <property type="project" value="TreeGrafter"/>
</dbReference>
<gene>
    <name evidence="7" type="ORF">PGAL8A_00251300</name>
</gene>
<accession>A0A1J1GRF0</accession>
<dbReference type="GeneID" id="39731041"/>
<keyword evidence="3" id="KW-0539">Nucleus</keyword>
<dbReference type="GO" id="GO:0005654">
    <property type="term" value="C:nucleoplasm"/>
    <property type="evidence" value="ECO:0007669"/>
    <property type="project" value="TreeGrafter"/>
</dbReference>
<protein>
    <recommendedName>
        <fullName evidence="9">Nucleolar complex protein 2</fullName>
    </recommendedName>
</protein>
<dbReference type="GO" id="GO:0005730">
    <property type="term" value="C:nucleolus"/>
    <property type="evidence" value="ECO:0007669"/>
    <property type="project" value="TreeGrafter"/>
</dbReference>
<keyword evidence="8" id="KW-1185">Reference proteome</keyword>
<comment type="subcellular location">
    <subcellularLocation>
        <location evidence="1">Nucleus</location>
    </subcellularLocation>
</comment>
<evidence type="ECO:0000313" key="7">
    <source>
        <dbReference type="EMBL" id="CRG95111.1"/>
    </source>
</evidence>
<dbReference type="GO" id="GO:0030690">
    <property type="term" value="C:Noc1p-Noc2p complex"/>
    <property type="evidence" value="ECO:0007669"/>
    <property type="project" value="TreeGrafter"/>
</dbReference>
<dbReference type="OrthoDB" id="392163at2759"/>
<dbReference type="Pfam" id="PF03715">
    <property type="entry name" value="Noc2"/>
    <property type="match status" value="1"/>
</dbReference>
<dbReference type="AlphaFoldDB" id="A0A1J1GRF0"/>
<evidence type="ECO:0000256" key="2">
    <source>
        <dbReference type="ARBA" id="ARBA00005907"/>
    </source>
</evidence>
<feature type="compositionally biased region" description="Basic residues" evidence="5">
    <location>
        <begin position="19"/>
        <end position="30"/>
    </location>
</feature>
<dbReference type="Proteomes" id="UP000220797">
    <property type="component" value="Unassembled WGS sequence"/>
</dbReference>
<dbReference type="EMBL" id="CVMV01000032">
    <property type="protein sequence ID" value="CRG95111.1"/>
    <property type="molecule type" value="Genomic_DNA"/>
</dbReference>
<feature type="coiled-coil region" evidence="4">
    <location>
        <begin position="694"/>
        <end position="740"/>
    </location>
</feature>
<keyword evidence="4" id="KW-0175">Coiled coil</keyword>
<dbReference type="GO" id="GO:0042273">
    <property type="term" value="P:ribosomal large subunit biogenesis"/>
    <property type="evidence" value="ECO:0007669"/>
    <property type="project" value="TreeGrafter"/>
</dbReference>
<keyword evidence="6" id="KW-1133">Transmembrane helix</keyword>
<keyword evidence="6" id="KW-0812">Transmembrane</keyword>
<comment type="caution">
    <text evidence="7">The sequence shown here is derived from an EMBL/GenBank/DDBJ whole genome shotgun (WGS) entry which is preliminary data.</text>
</comment>
<evidence type="ECO:0000256" key="6">
    <source>
        <dbReference type="SAM" id="Phobius"/>
    </source>
</evidence>
<evidence type="ECO:0000313" key="8">
    <source>
        <dbReference type="Proteomes" id="UP000220797"/>
    </source>
</evidence>
<evidence type="ECO:0000256" key="5">
    <source>
        <dbReference type="SAM" id="MobiDB-lite"/>
    </source>
</evidence>
<sequence length="775" mass="92815">MNKTRNNSKDKKFKMEAKCKKKKKKINKSRNYKENSLKEKKINSIEKKLNHKKLKNTEFLKENSDTEDEQNSILEEFYNKNDLSDTSSNDSIKKYEDCILNNDDNENEAKLINIEYVNKYLNSINKKTRLNKLVKLLSFYKDALDLFNVDEVDSELPKIETPNKIQKKKKKIKKKRNKYSMNLDTSLFIVFNVLYNINTLFYNITNDGNLKMKIWKIESIKKNELFEDKQENIKNNNLSSDNYDLENIYKYKNIQKYKPIIVYFFKTLLLKIKNLNNNDLLLGILKIIKNKEILRWIIIFSYGKQFLKKICKFFIISKNNDAYFFLFILIQNMFQLYNEKKRTIFNNLSKSEYEEENEIKKTFDMEKTIFEIYQSFFQSYLIHYGTNYNITHLNHMNFKENCLIELFTYLSHDVAYIIAFRYIQIIIQKIREQFKTFYEEKKTNKKKDDQKKVSKNIMNLKKFHLHSSYMILLIRFLTKIINLCDNLDILTYGITILIISILKTKINNMKFIPINLQFINILIRIMENKKKYIPLFSYFSCILNGLKSYKHIRSVSKNQAVRMSIENFDINTSIEIDEKLINDFSIPHQIYDKIYVLLYDYIGLMANHVSFPEFFVVIESYLKKYYSECEIYVFKSRIKNLLVQAKSSIDIILNKRKNINIYNVHDKMTHFQNENFPLSSQRLIVLQNYENNYLKKIEARLSGINNIKNNEEENSEIEKINDKKKNKKSIKKKREALKAVDDGNRKKIKKIKDSMILSNNDNLEDFSLSSEEEST</sequence>
<evidence type="ECO:0000256" key="3">
    <source>
        <dbReference type="ARBA" id="ARBA00023242"/>
    </source>
</evidence>
<dbReference type="RefSeq" id="XP_028527924.1">
    <property type="nucleotide sequence ID" value="XM_028671253.1"/>
</dbReference>